<evidence type="ECO:0000313" key="1">
    <source>
        <dbReference type="EMBL" id="QDV32485.1"/>
    </source>
</evidence>
<dbReference type="EMBL" id="CP036426">
    <property type="protein sequence ID" value="QDV32485.1"/>
    <property type="molecule type" value="Genomic_DNA"/>
</dbReference>
<name>A0A518GV69_9BACT</name>
<gene>
    <name evidence="1" type="ORF">ElP_03180</name>
</gene>
<dbReference type="AlphaFoldDB" id="A0A518GV69"/>
<evidence type="ECO:0000313" key="2">
    <source>
        <dbReference type="Proteomes" id="UP000317835"/>
    </source>
</evidence>
<dbReference type="RefSeq" id="WP_145266608.1">
    <property type="nucleotide sequence ID" value="NZ_CP036426.1"/>
</dbReference>
<sequence>MIGGTDTIIPTDAGPARMRLALKVILAHWPDAVAEDANTGEPFSLRPELPASLPDELFVYQDSPTACSWEQLGPDPSLANTMLHLIRSDDNFTVVDDNPAPDILLLAHKIDACIRPIVHYTGRR</sequence>
<accession>A0A518GV69</accession>
<keyword evidence="2" id="KW-1185">Reference proteome</keyword>
<dbReference type="KEGG" id="tpla:ElP_03180"/>
<proteinExistence type="predicted"/>
<dbReference type="Proteomes" id="UP000317835">
    <property type="component" value="Chromosome"/>
</dbReference>
<reference evidence="1 2" key="1">
    <citation type="submission" date="2019-02" db="EMBL/GenBank/DDBJ databases">
        <title>Deep-cultivation of Planctomycetes and their phenomic and genomic characterization uncovers novel biology.</title>
        <authorList>
            <person name="Wiegand S."/>
            <person name="Jogler M."/>
            <person name="Boedeker C."/>
            <person name="Pinto D."/>
            <person name="Vollmers J."/>
            <person name="Rivas-Marin E."/>
            <person name="Kohn T."/>
            <person name="Peeters S.H."/>
            <person name="Heuer A."/>
            <person name="Rast P."/>
            <person name="Oberbeckmann S."/>
            <person name="Bunk B."/>
            <person name="Jeske O."/>
            <person name="Meyerdierks A."/>
            <person name="Storesund J.E."/>
            <person name="Kallscheuer N."/>
            <person name="Luecker S."/>
            <person name="Lage O.M."/>
            <person name="Pohl T."/>
            <person name="Merkel B.J."/>
            <person name="Hornburger P."/>
            <person name="Mueller R.-W."/>
            <person name="Bruemmer F."/>
            <person name="Labrenz M."/>
            <person name="Spormann A.M."/>
            <person name="Op den Camp H."/>
            <person name="Overmann J."/>
            <person name="Amann R."/>
            <person name="Jetten M.S.M."/>
            <person name="Mascher T."/>
            <person name="Medema M.H."/>
            <person name="Devos D.P."/>
            <person name="Kaster A.-K."/>
            <person name="Ovreas L."/>
            <person name="Rohde M."/>
            <person name="Galperin M.Y."/>
            <person name="Jogler C."/>
        </authorList>
    </citation>
    <scope>NUCLEOTIDE SEQUENCE [LARGE SCALE GENOMIC DNA]</scope>
    <source>
        <strain evidence="1 2">ElP</strain>
    </source>
</reference>
<protein>
    <submittedName>
        <fullName evidence="1">Uncharacterized protein</fullName>
    </submittedName>
</protein>
<organism evidence="1 2">
    <name type="scientific">Tautonia plasticadhaerens</name>
    <dbReference type="NCBI Taxonomy" id="2527974"/>
    <lineage>
        <taxon>Bacteria</taxon>
        <taxon>Pseudomonadati</taxon>
        <taxon>Planctomycetota</taxon>
        <taxon>Planctomycetia</taxon>
        <taxon>Isosphaerales</taxon>
        <taxon>Isosphaeraceae</taxon>
        <taxon>Tautonia</taxon>
    </lineage>
</organism>